<keyword evidence="3" id="KW-1185">Reference proteome</keyword>
<evidence type="ECO:0008006" key="4">
    <source>
        <dbReference type="Google" id="ProtNLM"/>
    </source>
</evidence>
<name>A0A0W1RBV8_9EURY</name>
<dbReference type="InterPro" id="IPR043899">
    <property type="entry name" value="DUF5789"/>
</dbReference>
<dbReference type="RefSeq" id="WP_058580686.1">
    <property type="nucleotide sequence ID" value="NZ_LOPU01000016.1"/>
</dbReference>
<evidence type="ECO:0000313" key="2">
    <source>
        <dbReference type="EMBL" id="KTG10888.1"/>
    </source>
</evidence>
<dbReference type="Proteomes" id="UP000054387">
    <property type="component" value="Unassembled WGS sequence"/>
</dbReference>
<feature type="compositionally biased region" description="Acidic residues" evidence="1">
    <location>
        <begin position="97"/>
        <end position="107"/>
    </location>
</feature>
<gene>
    <name evidence="2" type="ORF">AUR64_06820</name>
</gene>
<reference evidence="2 3" key="1">
    <citation type="submission" date="2015-12" db="EMBL/GenBank/DDBJ databases">
        <title>Haloprofundus marisrubri gen. nov., sp. nov., an extremely halophilic archaeon isolated from the Discovery deep brine-seawater interface in the Red Sea.</title>
        <authorList>
            <person name="Zhang G."/>
            <person name="Stingl U."/>
            <person name="Rashid M."/>
        </authorList>
    </citation>
    <scope>NUCLEOTIDE SEQUENCE [LARGE SCALE GENOMIC DNA]</scope>
    <source>
        <strain evidence="2 3">SB9</strain>
    </source>
</reference>
<accession>A0A0W1RBV8</accession>
<dbReference type="Pfam" id="PF19102">
    <property type="entry name" value="DUF5789"/>
    <property type="match status" value="1"/>
</dbReference>
<dbReference type="EMBL" id="LOPU01000016">
    <property type="protein sequence ID" value="KTG10888.1"/>
    <property type="molecule type" value="Genomic_DNA"/>
</dbReference>
<comment type="caution">
    <text evidence="2">The sequence shown here is derived from an EMBL/GenBank/DDBJ whole genome shotgun (WGS) entry which is preliminary data.</text>
</comment>
<evidence type="ECO:0000313" key="3">
    <source>
        <dbReference type="Proteomes" id="UP000054387"/>
    </source>
</evidence>
<feature type="region of interest" description="Disordered" evidence="1">
    <location>
        <begin position="85"/>
        <end position="107"/>
    </location>
</feature>
<protein>
    <recommendedName>
        <fullName evidence="4">DUF2795 domain-containing protein</fullName>
    </recommendedName>
</protein>
<organism evidence="2 3">
    <name type="scientific">Haloprofundus marisrubri</name>
    <dbReference type="NCBI Taxonomy" id="1514971"/>
    <lineage>
        <taxon>Archaea</taxon>
        <taxon>Methanobacteriati</taxon>
        <taxon>Methanobacteriota</taxon>
        <taxon>Stenosarchaea group</taxon>
        <taxon>Halobacteria</taxon>
        <taxon>Halobacteriales</taxon>
        <taxon>Haloferacaceae</taxon>
        <taxon>Haloprofundus</taxon>
    </lineage>
</organism>
<evidence type="ECO:0000256" key="1">
    <source>
        <dbReference type="SAM" id="MobiDB-lite"/>
    </source>
</evidence>
<dbReference type="AlphaFoldDB" id="A0A0W1RBV8"/>
<sequence>MSNDEADDSRELGVEFGELEGELESYDYPATTEELVDEYGDHELELPNGTTTFGEIMEPYQEDAGEEFEDAGEVKQAVLNMVGSEAVGRQGYSDRGADEDAEDQESF</sequence>
<dbReference type="OrthoDB" id="317850at2157"/>
<proteinExistence type="predicted"/>